<protein>
    <submittedName>
        <fullName evidence="2">Unannotated protein</fullName>
    </submittedName>
</protein>
<accession>A0A6J6TG89</accession>
<dbReference type="InterPro" id="IPR024498">
    <property type="entry name" value="DUF2786"/>
</dbReference>
<dbReference type="EMBL" id="CAEZYY010000006">
    <property type="protein sequence ID" value="CAB4745793.1"/>
    <property type="molecule type" value="Genomic_DNA"/>
</dbReference>
<feature type="domain" description="DUF2786" evidence="1">
    <location>
        <begin position="213"/>
        <end position="251"/>
    </location>
</feature>
<sequence>MAQSAEWYDEMYTMLSNLCRVERVLVAKVSLPARWGNRFGVGRHCTAATGAHPSFTILTMTTHAPQQPETDERLAACIEHLFEHGWQPADLVHLARQHTTQRQSRLVASAIAHHARRTDAPHRAPHHWVQQLVDIGVFDPAADRVVGGHAGFTAKWANTERIHPDDVQAAVLQVEQLLRLAPRIAVLLTPPRLWTATNRGLSSEPVASTADAKVLRTVRALLAQAEGTDFEAEADTFTAKAQEMMTRHSIDAAMLAVDAHAAGAVGGAGITSRRVHIENPYAPEKATFLSMLAEVNGVRCVWSDWCGFATLMGFPVDLQLTELLFTSLLVQAAQSSAQAVSKDPRRKAPTFKRAFLVSFANRIAERLEEAGRAGRSDAEATYGSALAPVLANRATAVEAAYTAAFPNVKPMRSRSYDAAGWWAGRAAADHADIGASTSLPGGR</sequence>
<evidence type="ECO:0000259" key="1">
    <source>
        <dbReference type="Pfam" id="PF10979"/>
    </source>
</evidence>
<evidence type="ECO:0000313" key="2">
    <source>
        <dbReference type="EMBL" id="CAB4745793.1"/>
    </source>
</evidence>
<dbReference type="Pfam" id="PF10979">
    <property type="entry name" value="DUF2786"/>
    <property type="match status" value="1"/>
</dbReference>
<dbReference type="EMBL" id="CAFBQP010000128">
    <property type="protein sequence ID" value="CAB5068161.1"/>
    <property type="molecule type" value="Genomic_DNA"/>
</dbReference>
<gene>
    <name evidence="2" type="ORF">UFOPK2806_00694</name>
    <name evidence="3" type="ORF">UFOPK4306_02307</name>
</gene>
<organism evidence="2">
    <name type="scientific">freshwater metagenome</name>
    <dbReference type="NCBI Taxonomy" id="449393"/>
    <lineage>
        <taxon>unclassified sequences</taxon>
        <taxon>metagenomes</taxon>
        <taxon>ecological metagenomes</taxon>
    </lineage>
</organism>
<reference evidence="2" key="1">
    <citation type="submission" date="2020-05" db="EMBL/GenBank/DDBJ databases">
        <authorList>
            <person name="Chiriac C."/>
            <person name="Salcher M."/>
            <person name="Ghai R."/>
            <person name="Kavagutti S V."/>
        </authorList>
    </citation>
    <scope>NUCLEOTIDE SEQUENCE</scope>
</reference>
<proteinExistence type="predicted"/>
<evidence type="ECO:0000313" key="3">
    <source>
        <dbReference type="EMBL" id="CAB5068161.1"/>
    </source>
</evidence>
<name>A0A6J6TG89_9ZZZZ</name>
<dbReference type="AlphaFoldDB" id="A0A6J6TG89"/>